<evidence type="ECO:0000256" key="1">
    <source>
        <dbReference type="ARBA" id="ARBA00022679"/>
    </source>
</evidence>
<keyword evidence="2" id="KW-0418">Kinase</keyword>
<dbReference type="EMBL" id="CAEZVY010000011">
    <property type="protein sequence ID" value="CAB4636008.1"/>
    <property type="molecule type" value="Genomic_DNA"/>
</dbReference>
<dbReference type="AlphaFoldDB" id="A0A6J6JHQ2"/>
<dbReference type="InterPro" id="IPR000577">
    <property type="entry name" value="Carb_kinase_FGGY"/>
</dbReference>
<dbReference type="InterPro" id="IPR043129">
    <property type="entry name" value="ATPase_NBD"/>
</dbReference>
<proteinExistence type="predicted"/>
<gene>
    <name evidence="5" type="ORF">UFOPK2158_00182</name>
</gene>
<organism evidence="5">
    <name type="scientific">freshwater metagenome</name>
    <dbReference type="NCBI Taxonomy" id="449393"/>
    <lineage>
        <taxon>unclassified sequences</taxon>
        <taxon>metagenomes</taxon>
        <taxon>ecological metagenomes</taxon>
    </lineage>
</organism>
<name>A0A6J6JHQ2_9ZZZZ</name>
<dbReference type="PANTHER" id="PTHR43095">
    <property type="entry name" value="SUGAR KINASE"/>
    <property type="match status" value="1"/>
</dbReference>
<dbReference type="Pfam" id="PF02782">
    <property type="entry name" value="FGGY_C"/>
    <property type="match status" value="1"/>
</dbReference>
<dbReference type="Gene3D" id="3.30.420.40">
    <property type="match status" value="2"/>
</dbReference>
<dbReference type="SUPFAM" id="SSF53067">
    <property type="entry name" value="Actin-like ATPase domain"/>
    <property type="match status" value="2"/>
</dbReference>
<dbReference type="GO" id="GO:0005975">
    <property type="term" value="P:carbohydrate metabolic process"/>
    <property type="evidence" value="ECO:0007669"/>
    <property type="project" value="InterPro"/>
</dbReference>
<dbReference type="InterPro" id="IPR018484">
    <property type="entry name" value="FGGY_N"/>
</dbReference>
<dbReference type="InterPro" id="IPR018485">
    <property type="entry name" value="FGGY_C"/>
</dbReference>
<protein>
    <submittedName>
        <fullName evidence="5">Unannotated protein</fullName>
    </submittedName>
</protein>
<dbReference type="GO" id="GO:0016301">
    <property type="term" value="F:kinase activity"/>
    <property type="evidence" value="ECO:0007669"/>
    <property type="project" value="UniProtKB-KW"/>
</dbReference>
<evidence type="ECO:0000313" key="5">
    <source>
        <dbReference type="EMBL" id="CAB4636008.1"/>
    </source>
</evidence>
<dbReference type="Pfam" id="PF00370">
    <property type="entry name" value="FGGY_N"/>
    <property type="match status" value="1"/>
</dbReference>
<dbReference type="PANTHER" id="PTHR43095:SF5">
    <property type="entry name" value="XYLULOSE KINASE"/>
    <property type="match status" value="1"/>
</dbReference>
<dbReference type="InterPro" id="IPR050406">
    <property type="entry name" value="FGGY_Carb_Kinase"/>
</dbReference>
<dbReference type="CDD" id="cd07804">
    <property type="entry name" value="ASKHA_NBD_FGGY_RrXK-like"/>
    <property type="match status" value="1"/>
</dbReference>
<evidence type="ECO:0000256" key="2">
    <source>
        <dbReference type="ARBA" id="ARBA00022777"/>
    </source>
</evidence>
<keyword evidence="1" id="KW-0808">Transferase</keyword>
<dbReference type="PIRSF" id="PIRSF000538">
    <property type="entry name" value="GlpK"/>
    <property type="match status" value="1"/>
</dbReference>
<reference evidence="5" key="1">
    <citation type="submission" date="2020-05" db="EMBL/GenBank/DDBJ databases">
        <authorList>
            <person name="Chiriac C."/>
            <person name="Salcher M."/>
            <person name="Ghai R."/>
            <person name="Kavagutti S V."/>
        </authorList>
    </citation>
    <scope>NUCLEOTIDE SEQUENCE</scope>
</reference>
<accession>A0A6J6JHQ2</accession>
<dbReference type="PROSITE" id="PS00445">
    <property type="entry name" value="FGGY_KINASES_2"/>
    <property type="match status" value="1"/>
</dbReference>
<evidence type="ECO:0000259" key="4">
    <source>
        <dbReference type="Pfam" id="PF02782"/>
    </source>
</evidence>
<sequence length="511" mass="54869">MADDLLMGIDVGTYETKGVLVTPQGKVVATEVKPHKVIFPRAGWAEHDPEGTWWGDVTHVSKALLATKGVSPDQIKGVGISAIGPDVLPMDENFQPLRNGILYGVDTRAVDEIAEMNERFGEDYIFNACGNALSSQATGPKIMWIKKNEPEIYKKARWFVDATTFIVARLTGRVVVDHFSAGSHHPTYDPWKQQWNEELLDGVVESSRLPELAWSHELAGGLTEWAAAETGLNVGTPVSVGTIDAGAEALSVGVTEPGEMMLMYGSTIFIIQVTDNDQARDKRLWAAPYLFPGTWCLLAGMATSGALTRWFRDSFAADLVAAEAEGGEPAYSILTREAAEAAVGSGGVIVLPYFSGERTPVNDPRAKGVIFGLSLTHTRGDLFRATLEGMGHGIKQHVDLFTDIGAPPHTIQAVGGGTKNPVWLQSVSDISGVPQKVAPLTVGASYGDALLAGVATGLVSGPEAIRDWQGAGTVVTPNPDMAPTYAPLHEIYTDLYHATKEQMHKLHDLGY</sequence>
<dbReference type="GO" id="GO:0016773">
    <property type="term" value="F:phosphotransferase activity, alcohol group as acceptor"/>
    <property type="evidence" value="ECO:0007669"/>
    <property type="project" value="InterPro"/>
</dbReference>
<dbReference type="InterPro" id="IPR018483">
    <property type="entry name" value="Carb_kinase_FGGY_CS"/>
</dbReference>
<evidence type="ECO:0000259" key="3">
    <source>
        <dbReference type="Pfam" id="PF00370"/>
    </source>
</evidence>
<feature type="domain" description="Carbohydrate kinase FGGY C-terminal" evidence="4">
    <location>
        <begin position="262"/>
        <end position="455"/>
    </location>
</feature>
<feature type="domain" description="Carbohydrate kinase FGGY N-terminal" evidence="3">
    <location>
        <begin position="6"/>
        <end position="247"/>
    </location>
</feature>